<dbReference type="InterPro" id="IPR001544">
    <property type="entry name" value="Aminotrans_IV"/>
</dbReference>
<dbReference type="Pfam" id="PF01063">
    <property type="entry name" value="Aminotran_4"/>
    <property type="match status" value="1"/>
</dbReference>
<keyword evidence="1" id="KW-0032">Aminotransferase</keyword>
<sequence length="240" mass="25572">MRPLPSGAQAPAWLLGESAFTTVRTWDGVPLLWPQHLARLRGTCEVLGLPTPEAELPRLDTVGWGLLRVTVTAEGTFWSRRPLAPGPRPEAGVAVRLTGVQVHPQLAGHKTGSYLPYLLAGRAAAGAFEGWLTDGAGHVVDGGRTSPLLELDGRLVVPSGGLPGVTRAAYLTGHFFETRPVAVTELAQVTRAWICGSGVGVVPVRRLMGEGWEVDLPAGWPAVTDRALVWPGPEERPWGI</sequence>
<gene>
    <name evidence="1" type="ORF">QOL99_11195</name>
</gene>
<dbReference type="GO" id="GO:0008483">
    <property type="term" value="F:transaminase activity"/>
    <property type="evidence" value="ECO:0007669"/>
    <property type="project" value="UniProtKB-KW"/>
</dbReference>
<dbReference type="InterPro" id="IPR043132">
    <property type="entry name" value="BCAT-like_C"/>
</dbReference>
<keyword evidence="1" id="KW-0808">Transferase</keyword>
<protein>
    <submittedName>
        <fullName evidence="1">Aminotransferase class IV</fullName>
    </submittedName>
</protein>
<organism evidence="1 2">
    <name type="scientific">Deinococcus rhizophilus</name>
    <dbReference type="NCBI Taxonomy" id="3049544"/>
    <lineage>
        <taxon>Bacteria</taxon>
        <taxon>Thermotogati</taxon>
        <taxon>Deinococcota</taxon>
        <taxon>Deinococci</taxon>
        <taxon>Deinococcales</taxon>
        <taxon>Deinococcaceae</taxon>
        <taxon>Deinococcus</taxon>
    </lineage>
</organism>
<dbReference type="SUPFAM" id="SSF56752">
    <property type="entry name" value="D-aminoacid aminotransferase-like PLP-dependent enzymes"/>
    <property type="match status" value="1"/>
</dbReference>
<dbReference type="Gene3D" id="3.20.10.10">
    <property type="entry name" value="D-amino Acid Aminotransferase, subunit A, domain 2"/>
    <property type="match status" value="1"/>
</dbReference>
<dbReference type="Gene3D" id="3.30.470.10">
    <property type="match status" value="1"/>
</dbReference>
<dbReference type="InterPro" id="IPR036038">
    <property type="entry name" value="Aminotransferase-like"/>
</dbReference>
<accession>A0ABT7JI23</accession>
<keyword evidence="2" id="KW-1185">Reference proteome</keyword>
<name>A0ABT7JI23_9DEIO</name>
<comment type="caution">
    <text evidence="1">The sequence shown here is derived from an EMBL/GenBank/DDBJ whole genome shotgun (WGS) entry which is preliminary data.</text>
</comment>
<reference evidence="1 2" key="1">
    <citation type="submission" date="2023-05" db="EMBL/GenBank/DDBJ databases">
        <authorList>
            <person name="Gao F."/>
        </authorList>
    </citation>
    <scope>NUCLEOTIDE SEQUENCE [LARGE SCALE GENOMIC DNA]</scope>
    <source>
        <strain evidence="1 2">MIMF12</strain>
    </source>
</reference>
<dbReference type="EMBL" id="JASNGB010000104">
    <property type="protein sequence ID" value="MDL2344713.1"/>
    <property type="molecule type" value="Genomic_DNA"/>
</dbReference>
<proteinExistence type="predicted"/>
<dbReference type="RefSeq" id="WP_285523882.1">
    <property type="nucleotide sequence ID" value="NZ_JASNGB010000104.1"/>
</dbReference>
<evidence type="ECO:0000313" key="1">
    <source>
        <dbReference type="EMBL" id="MDL2344713.1"/>
    </source>
</evidence>
<dbReference type="InterPro" id="IPR043131">
    <property type="entry name" value="BCAT-like_N"/>
</dbReference>
<evidence type="ECO:0000313" key="2">
    <source>
        <dbReference type="Proteomes" id="UP001302059"/>
    </source>
</evidence>
<dbReference type="Proteomes" id="UP001302059">
    <property type="component" value="Unassembled WGS sequence"/>
</dbReference>